<reference evidence="1" key="1">
    <citation type="submission" date="2021-02" db="EMBL/GenBank/DDBJ databases">
        <title>Metagenome analyses of Stigonema ocellatum DSM 106950, Chlorogloea purpurea SAG 13.99 and Gomphosphaeria aponina DSM 107014.</title>
        <authorList>
            <person name="Marter P."/>
            <person name="Huang S."/>
        </authorList>
    </citation>
    <scope>NUCLEOTIDE SEQUENCE</scope>
    <source>
        <strain evidence="1">JP213</strain>
    </source>
</reference>
<sequence>MKEMTGLEIMEVLQTLGELEWGRCRAVLHTQDLSDPPLTVWRYKKRNLQLESLIVQAVESFQGNVEWKIEFTGKNWVIAPKKLQEFQEERGYRRDVEALNALAKEEPEFGMKANLDVPVLAEKIKQTVSVFQIN</sequence>
<gene>
    <name evidence="1" type="ORF">DSM107014_03620</name>
</gene>
<protein>
    <submittedName>
        <fullName evidence="1">Uncharacterized protein</fullName>
    </submittedName>
</protein>
<comment type="caution">
    <text evidence="1">The sequence shown here is derived from an EMBL/GenBank/DDBJ whole genome shotgun (WGS) entry which is preliminary data.</text>
</comment>
<name>A0A941GWZ6_9CHRO</name>
<evidence type="ECO:0000313" key="1">
    <source>
        <dbReference type="EMBL" id="MBR8826988.1"/>
    </source>
</evidence>
<dbReference type="EMBL" id="JADQBC010000016">
    <property type="protein sequence ID" value="MBR8826988.1"/>
    <property type="molecule type" value="Genomic_DNA"/>
</dbReference>
<dbReference type="Proteomes" id="UP000767446">
    <property type="component" value="Unassembled WGS sequence"/>
</dbReference>
<organism evidence="1 2">
    <name type="scientific">Gomphosphaeria aponina SAG 52.96 = DSM 107014</name>
    <dbReference type="NCBI Taxonomy" id="1521640"/>
    <lineage>
        <taxon>Bacteria</taxon>
        <taxon>Bacillati</taxon>
        <taxon>Cyanobacteriota</taxon>
        <taxon>Cyanophyceae</taxon>
        <taxon>Oscillatoriophycideae</taxon>
        <taxon>Chroococcales</taxon>
        <taxon>Gomphosphaeriaceae</taxon>
        <taxon>Gomphosphaeria</taxon>
    </lineage>
</organism>
<proteinExistence type="predicted"/>
<accession>A0A941GWZ6</accession>
<evidence type="ECO:0000313" key="2">
    <source>
        <dbReference type="Proteomes" id="UP000767446"/>
    </source>
</evidence>
<dbReference type="AlphaFoldDB" id="A0A941GWZ6"/>